<evidence type="ECO:0000313" key="1">
    <source>
        <dbReference type="EMBL" id="CAA9892387.1"/>
    </source>
</evidence>
<dbReference type="RefSeq" id="WP_174627167.1">
    <property type="nucleotide sequence ID" value="NZ_CADCXN010000101.1"/>
</dbReference>
<dbReference type="Proteomes" id="UP000494216">
    <property type="component" value="Unassembled WGS sequence"/>
</dbReference>
<gene>
    <name evidence="1" type="ORF">METHB2_690007</name>
</gene>
<evidence type="ECO:0000313" key="2">
    <source>
        <dbReference type="Proteomes" id="UP000494216"/>
    </source>
</evidence>
<protein>
    <submittedName>
        <fullName evidence="1">Uncharacterized protein</fullName>
    </submittedName>
</protein>
<dbReference type="AlphaFoldDB" id="A0A8S0YAQ9"/>
<keyword evidence="2" id="KW-1185">Reference proteome</keyword>
<reference evidence="1 2" key="1">
    <citation type="submission" date="2020-02" db="EMBL/GenBank/DDBJ databases">
        <authorList>
            <person name="Hogendoorn C."/>
        </authorList>
    </citation>
    <scope>NUCLEOTIDE SEQUENCE [LARGE SCALE GENOMIC DNA]</scope>
    <source>
        <strain evidence="1">METHB21</strain>
    </source>
</reference>
<sequence>MGNTFCEVNDASIIDLIGRGLKRIVLIAPGVSPPVAKALGQCFDKVEKIAITVVIDPDEDVYRLGYGDADGLKQLYEFSQKTGFALMSQTGLRLGILLVDDLTLVWSPTARSVEAAPGITVAEDEAVFSRDNIAPNGLLLGQNPGEQLANAVAADGTKVLPANSEIGRCAVTHQQVQQTLIELEKNPPIPVDLARITRVFSTKLQFVELKVTKARLSRSQLTISNKHLNADIQGELQGLIDSKLRAFSDFRDEEVEVPAFMNGEPVFDREGKPLTEPVSEASLERLRNGIERRYIYNISSFGWLISKDDKIEFEKQINAYEEQLKAHSQAIRDRIDKQAEKIIQEAVAVIMNRAERTGAKFDPEILLSELRRGLDRNKGESPQVTLVFKDVTYEQTKNESFREKVDKALPKHKLKQLGRWSEYFDAAKASQESKTE</sequence>
<dbReference type="EMBL" id="CADCXN010000101">
    <property type="protein sequence ID" value="CAA9892387.1"/>
    <property type="molecule type" value="Genomic_DNA"/>
</dbReference>
<name>A0A8S0YAQ9_9GAMM</name>
<accession>A0A8S0YAQ9</accession>
<comment type="caution">
    <text evidence="1">The sequence shown here is derived from an EMBL/GenBank/DDBJ whole genome shotgun (WGS) entry which is preliminary data.</text>
</comment>
<proteinExistence type="predicted"/>
<organism evidence="1 2">
    <name type="scientific">Candidatus Methylobacter favarea</name>
    <dbReference type="NCBI Taxonomy" id="2707345"/>
    <lineage>
        <taxon>Bacteria</taxon>
        <taxon>Pseudomonadati</taxon>
        <taxon>Pseudomonadota</taxon>
        <taxon>Gammaproteobacteria</taxon>
        <taxon>Methylococcales</taxon>
        <taxon>Methylococcaceae</taxon>
        <taxon>Methylobacter</taxon>
    </lineage>
</organism>